<dbReference type="STRING" id="91928.A0A0D1Z1H4"/>
<keyword evidence="3" id="KW-1185">Reference proteome</keyword>
<sequence length="343" mass="38647">MSQSSLSSQPERLPETDLSPHQEAMVEACKAGRLTDLQKLFEEHDIKGDDDPVTMESFTQQGASKTTRLFVAAISHNQQSIVQYLYSVYPEFNFCTFSIVEALTKNADIEMYKLICSYNPRVVRYRADDHQTSALSMACEGGPQNAPLIHFLLDNGATTGGFGSYTWRFGGELLPAVQNKQPVEIIERLVPTTTHLGFPIISATQRECADVLKVLLDAHYTRGENPSDLSFAQSLLEDAKKTEDKKVIAVAERYVRKWEKRATKITTSNLHSKTTEPSKWWRRGSPTNNKERSGPEHSVSSKPARSWWPISWWPISIFRDKPKPAGTHQEEKDLQDSSSGENL</sequence>
<dbReference type="Proteomes" id="UP000053328">
    <property type="component" value="Unassembled WGS sequence"/>
</dbReference>
<evidence type="ECO:0000313" key="3">
    <source>
        <dbReference type="Proteomes" id="UP000053328"/>
    </source>
</evidence>
<evidence type="ECO:0000313" key="2">
    <source>
        <dbReference type="EMBL" id="KIW21486.1"/>
    </source>
</evidence>
<feature type="compositionally biased region" description="Basic and acidic residues" evidence="1">
    <location>
        <begin position="321"/>
        <end position="335"/>
    </location>
</feature>
<dbReference type="HOGENOM" id="CLU_066664_0_0_1"/>
<name>A0A0D1Z1H4_9EURO</name>
<feature type="region of interest" description="Disordered" evidence="1">
    <location>
        <begin position="321"/>
        <end position="343"/>
    </location>
</feature>
<dbReference type="InterPro" id="IPR036770">
    <property type="entry name" value="Ankyrin_rpt-contain_sf"/>
</dbReference>
<evidence type="ECO:0008006" key="4">
    <source>
        <dbReference type="Google" id="ProtNLM"/>
    </source>
</evidence>
<gene>
    <name evidence="2" type="ORF">PV08_02066</name>
</gene>
<dbReference type="VEuPathDB" id="FungiDB:PV08_02066"/>
<dbReference type="Gene3D" id="1.25.40.20">
    <property type="entry name" value="Ankyrin repeat-containing domain"/>
    <property type="match status" value="1"/>
</dbReference>
<dbReference type="SUPFAM" id="SSF48403">
    <property type="entry name" value="Ankyrin repeat"/>
    <property type="match status" value="1"/>
</dbReference>
<reference evidence="2 3" key="1">
    <citation type="submission" date="2015-01" db="EMBL/GenBank/DDBJ databases">
        <title>The Genome Sequence of Exophiala spinifera CBS89968.</title>
        <authorList>
            <consortium name="The Broad Institute Genomics Platform"/>
            <person name="Cuomo C."/>
            <person name="de Hoog S."/>
            <person name="Gorbushina A."/>
            <person name="Stielow B."/>
            <person name="Teixiera M."/>
            <person name="Abouelleil A."/>
            <person name="Chapman S.B."/>
            <person name="Priest M."/>
            <person name="Young S.K."/>
            <person name="Wortman J."/>
            <person name="Nusbaum C."/>
            <person name="Birren B."/>
        </authorList>
    </citation>
    <scope>NUCLEOTIDE SEQUENCE [LARGE SCALE GENOMIC DNA]</scope>
    <source>
        <strain evidence="2 3">CBS 89968</strain>
    </source>
</reference>
<feature type="compositionally biased region" description="Polar residues" evidence="1">
    <location>
        <begin position="266"/>
        <end position="277"/>
    </location>
</feature>
<protein>
    <recommendedName>
        <fullName evidence="4">Ankyrin repeat protein</fullName>
    </recommendedName>
</protein>
<dbReference type="AlphaFoldDB" id="A0A0D1Z1H4"/>
<dbReference type="GeneID" id="27329149"/>
<feature type="region of interest" description="Disordered" evidence="1">
    <location>
        <begin position="1"/>
        <end position="22"/>
    </location>
</feature>
<dbReference type="OrthoDB" id="5391533at2759"/>
<feature type="compositionally biased region" description="Polar residues" evidence="1">
    <location>
        <begin position="1"/>
        <end position="10"/>
    </location>
</feature>
<evidence type="ECO:0000256" key="1">
    <source>
        <dbReference type="SAM" id="MobiDB-lite"/>
    </source>
</evidence>
<proteinExistence type="predicted"/>
<accession>A0A0D1Z1H4</accession>
<dbReference type="RefSeq" id="XP_016241702.1">
    <property type="nucleotide sequence ID" value="XM_016376426.1"/>
</dbReference>
<organism evidence="2 3">
    <name type="scientific">Exophiala spinifera</name>
    <dbReference type="NCBI Taxonomy" id="91928"/>
    <lineage>
        <taxon>Eukaryota</taxon>
        <taxon>Fungi</taxon>
        <taxon>Dikarya</taxon>
        <taxon>Ascomycota</taxon>
        <taxon>Pezizomycotina</taxon>
        <taxon>Eurotiomycetes</taxon>
        <taxon>Chaetothyriomycetidae</taxon>
        <taxon>Chaetothyriales</taxon>
        <taxon>Herpotrichiellaceae</taxon>
        <taxon>Exophiala</taxon>
    </lineage>
</organism>
<dbReference type="EMBL" id="KN847492">
    <property type="protein sequence ID" value="KIW21486.1"/>
    <property type="molecule type" value="Genomic_DNA"/>
</dbReference>
<feature type="region of interest" description="Disordered" evidence="1">
    <location>
        <begin position="266"/>
        <end position="304"/>
    </location>
</feature>